<name>A0A0A9NS13_ARUDO</name>
<protein>
    <submittedName>
        <fullName evidence="1">Uncharacterized protein</fullName>
    </submittedName>
</protein>
<reference evidence="1" key="1">
    <citation type="submission" date="2014-09" db="EMBL/GenBank/DDBJ databases">
        <authorList>
            <person name="Magalhaes I.L.F."/>
            <person name="Oliveira U."/>
            <person name="Santos F.R."/>
            <person name="Vidigal T.H.D.A."/>
            <person name="Brescovit A.D."/>
            <person name="Santos A.J."/>
        </authorList>
    </citation>
    <scope>NUCLEOTIDE SEQUENCE</scope>
    <source>
        <tissue evidence="1">Shoot tissue taken approximately 20 cm above the soil surface</tissue>
    </source>
</reference>
<reference evidence="1" key="2">
    <citation type="journal article" date="2015" name="Data Brief">
        <title>Shoot transcriptome of the giant reed, Arundo donax.</title>
        <authorList>
            <person name="Barrero R.A."/>
            <person name="Guerrero F.D."/>
            <person name="Moolhuijzen P."/>
            <person name="Goolsby J.A."/>
            <person name="Tidwell J."/>
            <person name="Bellgard S.E."/>
            <person name="Bellgard M.I."/>
        </authorList>
    </citation>
    <scope>NUCLEOTIDE SEQUENCE</scope>
    <source>
        <tissue evidence="1">Shoot tissue taken approximately 20 cm above the soil surface</tissue>
    </source>
</reference>
<sequence length="63" mass="7265">MQIQCTIGFFLSVLLMPLSIAMVRINDPSYLQVIKLPNHLKLIFCLLNNFSHLGHFHPRSMVI</sequence>
<organism evidence="1">
    <name type="scientific">Arundo donax</name>
    <name type="common">Giant reed</name>
    <name type="synonym">Donax arundinaceus</name>
    <dbReference type="NCBI Taxonomy" id="35708"/>
    <lineage>
        <taxon>Eukaryota</taxon>
        <taxon>Viridiplantae</taxon>
        <taxon>Streptophyta</taxon>
        <taxon>Embryophyta</taxon>
        <taxon>Tracheophyta</taxon>
        <taxon>Spermatophyta</taxon>
        <taxon>Magnoliopsida</taxon>
        <taxon>Liliopsida</taxon>
        <taxon>Poales</taxon>
        <taxon>Poaceae</taxon>
        <taxon>PACMAD clade</taxon>
        <taxon>Arundinoideae</taxon>
        <taxon>Arundineae</taxon>
        <taxon>Arundo</taxon>
    </lineage>
</organism>
<accession>A0A0A9NS13</accession>
<dbReference type="EMBL" id="GBRH01222598">
    <property type="protein sequence ID" value="JAD75297.1"/>
    <property type="molecule type" value="Transcribed_RNA"/>
</dbReference>
<proteinExistence type="predicted"/>
<dbReference type="AlphaFoldDB" id="A0A0A9NS13"/>
<evidence type="ECO:0000313" key="1">
    <source>
        <dbReference type="EMBL" id="JAD75297.1"/>
    </source>
</evidence>